<evidence type="ECO:0000259" key="3">
    <source>
        <dbReference type="Pfam" id="PF02777"/>
    </source>
</evidence>
<evidence type="ECO:0000313" key="4">
    <source>
        <dbReference type="EMBL" id="POS76721.1"/>
    </source>
</evidence>
<dbReference type="GO" id="GO:0004784">
    <property type="term" value="F:superoxide dismutase activity"/>
    <property type="evidence" value="ECO:0007669"/>
    <property type="project" value="InterPro"/>
</dbReference>
<dbReference type="FunCoup" id="A0A2P5I2K6">
    <property type="interactions" value="105"/>
</dbReference>
<feature type="region of interest" description="Disordered" evidence="2">
    <location>
        <begin position="17"/>
        <end position="45"/>
    </location>
</feature>
<dbReference type="AlphaFoldDB" id="A0A2P5I2K6"/>
<dbReference type="EMBL" id="MAVT02000338">
    <property type="protein sequence ID" value="POS76721.1"/>
    <property type="molecule type" value="Genomic_DNA"/>
</dbReference>
<organism evidence="4 5">
    <name type="scientific">Diaporthe helianthi</name>
    <dbReference type="NCBI Taxonomy" id="158607"/>
    <lineage>
        <taxon>Eukaryota</taxon>
        <taxon>Fungi</taxon>
        <taxon>Dikarya</taxon>
        <taxon>Ascomycota</taxon>
        <taxon>Pezizomycotina</taxon>
        <taxon>Sordariomycetes</taxon>
        <taxon>Sordariomycetidae</taxon>
        <taxon>Diaporthales</taxon>
        <taxon>Diaporthaceae</taxon>
        <taxon>Diaporthe</taxon>
    </lineage>
</organism>
<dbReference type="GO" id="GO:0046872">
    <property type="term" value="F:metal ion binding"/>
    <property type="evidence" value="ECO:0007669"/>
    <property type="project" value="InterPro"/>
</dbReference>
<dbReference type="Gene3D" id="3.55.40.20">
    <property type="entry name" value="Iron/manganese superoxide dismutase, C-terminal domain"/>
    <property type="match status" value="1"/>
</dbReference>
<accession>A0A2P5I2K6</accession>
<reference evidence="4" key="1">
    <citation type="submission" date="2017-09" db="EMBL/GenBank/DDBJ databases">
        <title>Polyketide synthases of a Diaporthe helianthi virulent isolate.</title>
        <authorList>
            <person name="Baroncelli R."/>
        </authorList>
    </citation>
    <scope>NUCLEOTIDE SEQUENCE [LARGE SCALE GENOMIC DNA]</scope>
    <source>
        <strain evidence="4">7/96</strain>
    </source>
</reference>
<dbReference type="OrthoDB" id="275227at2759"/>
<protein>
    <submittedName>
        <fullName evidence="4">Superoxide dismutase</fullName>
    </submittedName>
</protein>
<comment type="function">
    <text evidence="1">Component of the mitochondrial ribosome (mitoribosome), a dedicated translation machinery responsible for the synthesis of mitochondrial genome-encoded proteins, including at least some of the essential transmembrane subunits of the mitochondrial respiratory chain. The mitoribosomes are attached to the mitochondrial inner membrane and translation products are cotranslationally integrated into the membrane.</text>
</comment>
<gene>
    <name evidence="4" type="ORF">DHEL01_v204876</name>
</gene>
<evidence type="ECO:0000256" key="2">
    <source>
        <dbReference type="SAM" id="MobiDB-lite"/>
    </source>
</evidence>
<dbReference type="InterPro" id="IPR036314">
    <property type="entry name" value="SOD_C_sf"/>
</dbReference>
<evidence type="ECO:0000313" key="5">
    <source>
        <dbReference type="Proteomes" id="UP000094444"/>
    </source>
</evidence>
<proteinExistence type="predicted"/>
<dbReference type="GO" id="GO:0005737">
    <property type="term" value="C:cytoplasm"/>
    <property type="evidence" value="ECO:0007669"/>
    <property type="project" value="TreeGrafter"/>
</dbReference>
<feature type="domain" description="Manganese/iron superoxide dismutase C-terminal" evidence="3">
    <location>
        <begin position="296"/>
        <end position="338"/>
    </location>
</feature>
<feature type="domain" description="Manganese/iron superoxide dismutase C-terminal" evidence="3">
    <location>
        <begin position="173"/>
        <end position="232"/>
    </location>
</feature>
<keyword evidence="5" id="KW-1185">Reference proteome</keyword>
<feature type="compositionally biased region" description="Low complexity" evidence="2">
    <location>
        <begin position="17"/>
        <end position="30"/>
    </location>
</feature>
<dbReference type="Pfam" id="PF02777">
    <property type="entry name" value="Sod_Fe_C"/>
    <property type="match status" value="2"/>
</dbReference>
<dbReference type="InterPro" id="IPR019832">
    <property type="entry name" value="Mn/Fe_SOD_C"/>
</dbReference>
<dbReference type="Proteomes" id="UP000094444">
    <property type="component" value="Unassembled WGS sequence"/>
</dbReference>
<evidence type="ECO:0000256" key="1">
    <source>
        <dbReference type="ARBA" id="ARBA00037226"/>
    </source>
</evidence>
<comment type="caution">
    <text evidence="4">The sequence shown here is derived from an EMBL/GenBank/DDBJ whole genome shotgun (WGS) entry which is preliminary data.</text>
</comment>
<dbReference type="InParanoid" id="A0A2P5I2K6"/>
<dbReference type="PANTHER" id="PTHR43595">
    <property type="entry name" value="37S RIBOSOMAL PROTEIN S26, MITOCHONDRIAL"/>
    <property type="match status" value="1"/>
</dbReference>
<dbReference type="SUPFAM" id="SSF54719">
    <property type="entry name" value="Fe,Mn superoxide dismutase (SOD), C-terminal domain"/>
    <property type="match status" value="1"/>
</dbReference>
<dbReference type="STRING" id="158607.A0A2P5I2K6"/>
<dbReference type="PANTHER" id="PTHR43595:SF2">
    <property type="entry name" value="SMALL RIBOSOMAL SUBUNIT PROTEIN MS42"/>
    <property type="match status" value="1"/>
</dbReference>
<name>A0A2P5I2K6_DIAHE</name>
<sequence length="382" mass="41872">MFKPRLRISRACAARLSAAAPRASPSSPFAVPTREHQQRSLHASPARRLHSVALLTPDAKFEREGVRGLLSPESFDIAYNNYQAHVLQKLNEYIAGSLIIPPPPPPPPKRLPSCRVPPGTSFENMTTLETAIATSREPHLAATFNYASMAHNNHFFFSGLAKSGGEDKSEHMSKELQTELELSFGSLESLRREMVMTADAMFGPGFVWLVQQIDGVGAKARPFKVLTTYQAGSPYPAAHWRSQAFDMNNHGSSSQEAGRVIKDYYNRQNVANNREPLHGSGIGAERSRFDQPPGATHVVPVLCVNTWEHVWMWDYGVGGKMDFVANWLNIINWGKVESLSRLGDHKRYMTDDPMVGAGGPAIAQVAQPAAEAAGSTFGGVPQ</sequence>